<evidence type="ECO:0000256" key="1">
    <source>
        <dbReference type="ARBA" id="ARBA00004651"/>
    </source>
</evidence>
<dbReference type="InterPro" id="IPR003004">
    <property type="entry name" value="GspF/PilC"/>
</dbReference>
<dbReference type="RefSeq" id="WP_094545265.1">
    <property type="nucleotide sequence ID" value="NZ_MQWB01000001.1"/>
</dbReference>
<evidence type="ECO:0000256" key="6">
    <source>
        <dbReference type="ARBA" id="ARBA00023136"/>
    </source>
</evidence>
<dbReference type="Gene3D" id="1.20.81.30">
    <property type="entry name" value="Type II secretion system (T2SS), domain F"/>
    <property type="match status" value="2"/>
</dbReference>
<dbReference type="AlphaFoldDB" id="A0A259TV55"/>
<evidence type="ECO:0000256" key="2">
    <source>
        <dbReference type="ARBA" id="ARBA00005745"/>
    </source>
</evidence>
<feature type="domain" description="Type II secretion system protein GspF" evidence="8">
    <location>
        <begin position="109"/>
        <end position="232"/>
    </location>
</feature>
<dbReference type="PANTHER" id="PTHR30012:SF0">
    <property type="entry name" value="TYPE II SECRETION SYSTEM PROTEIN F-RELATED"/>
    <property type="match status" value="1"/>
</dbReference>
<dbReference type="PANTHER" id="PTHR30012">
    <property type="entry name" value="GENERAL SECRETION PATHWAY PROTEIN"/>
    <property type="match status" value="1"/>
</dbReference>
<feature type="transmembrane region" description="Helical" evidence="7">
    <location>
        <begin position="417"/>
        <end position="440"/>
    </location>
</feature>
<evidence type="ECO:0000256" key="4">
    <source>
        <dbReference type="ARBA" id="ARBA00022692"/>
    </source>
</evidence>
<organism evidence="9 10">
    <name type="scientific">Rubricoccus marinus</name>
    <dbReference type="NCBI Taxonomy" id="716817"/>
    <lineage>
        <taxon>Bacteria</taxon>
        <taxon>Pseudomonadati</taxon>
        <taxon>Rhodothermota</taxon>
        <taxon>Rhodothermia</taxon>
        <taxon>Rhodothermales</taxon>
        <taxon>Rubricoccaceae</taxon>
        <taxon>Rubricoccus</taxon>
    </lineage>
</organism>
<feature type="domain" description="Type II secretion system protein GspF" evidence="8">
    <location>
        <begin position="313"/>
        <end position="433"/>
    </location>
</feature>
<feature type="transmembrane region" description="Helical" evidence="7">
    <location>
        <begin position="207"/>
        <end position="228"/>
    </location>
</feature>
<protein>
    <submittedName>
        <fullName evidence="9">Type II secretion system protein</fullName>
    </submittedName>
</protein>
<accession>A0A259TV55</accession>
<sequence length="452" mass="49819">MAEFRFSGTAASGKSVSGTVYAPNRKAAQQKVKSLSDKHAFQLQELEKRAMFHYKVKHPSGKVVKGSQKAYAEDEIRNALARMGLEVVSVNKELISLNRKPPTGDVIMFVRLAANLLMEKMPFNEVMTLLMSDISSVPLKQVLRDINSDLKSGMEAKQAFMKHEDKLGKFTAYMLGVASQSGNMAEIYEATARFMERKDEFRKSVKSALISPMMTILATIAVFIWYVWSIVPQTAGLFADFENLELPPLTTFSLAMSAFLDEYMGVLIAGVLLIAAGLFAYFRTPKGQMLMSKNMIRIPVIGSLLHKLNIEVFSRVFAILYSGSGENLEVIKVAAEACGNPYMEHRIKTVTIPMMMGQGADLVRSMDASGVFTPMALSRFKTGAETGAVRKAAQQMADYYERETTLKLKAAVETIQTFVGLFIGLMVAFLTVLSAETAMIRPSANDMMGMGG</sequence>
<proteinExistence type="inferred from homology"/>
<keyword evidence="3" id="KW-1003">Cell membrane</keyword>
<evidence type="ECO:0000313" key="9">
    <source>
        <dbReference type="EMBL" id="OZC01645.1"/>
    </source>
</evidence>
<evidence type="ECO:0000256" key="7">
    <source>
        <dbReference type="SAM" id="Phobius"/>
    </source>
</evidence>
<keyword evidence="6 7" id="KW-0472">Membrane</keyword>
<comment type="similarity">
    <text evidence="2">Belongs to the GSP F family.</text>
</comment>
<reference evidence="9 10" key="1">
    <citation type="submission" date="2016-11" db="EMBL/GenBank/DDBJ databases">
        <title>Study of marine rhodopsin-containing bacteria.</title>
        <authorList>
            <person name="Yoshizawa S."/>
            <person name="Kumagai Y."/>
            <person name="Kogure K."/>
        </authorList>
    </citation>
    <scope>NUCLEOTIDE SEQUENCE [LARGE SCALE GENOMIC DNA]</scope>
    <source>
        <strain evidence="9 10">SG-29</strain>
    </source>
</reference>
<evidence type="ECO:0000256" key="5">
    <source>
        <dbReference type="ARBA" id="ARBA00022989"/>
    </source>
</evidence>
<keyword evidence="4 7" id="KW-0812">Transmembrane</keyword>
<evidence type="ECO:0000313" key="10">
    <source>
        <dbReference type="Proteomes" id="UP000216446"/>
    </source>
</evidence>
<dbReference type="InterPro" id="IPR042094">
    <property type="entry name" value="T2SS_GspF_sf"/>
</dbReference>
<keyword evidence="5 7" id="KW-1133">Transmembrane helix</keyword>
<name>A0A259TV55_9BACT</name>
<dbReference type="Pfam" id="PF00482">
    <property type="entry name" value="T2SSF"/>
    <property type="match status" value="2"/>
</dbReference>
<dbReference type="GO" id="GO:0005886">
    <property type="term" value="C:plasma membrane"/>
    <property type="evidence" value="ECO:0007669"/>
    <property type="project" value="UniProtKB-SubCell"/>
</dbReference>
<dbReference type="InParanoid" id="A0A259TV55"/>
<gene>
    <name evidence="9" type="ORF">BSZ36_00790</name>
</gene>
<dbReference type="InterPro" id="IPR018076">
    <property type="entry name" value="T2SS_GspF_dom"/>
</dbReference>
<keyword evidence="10" id="KW-1185">Reference proteome</keyword>
<feature type="transmembrane region" description="Helical" evidence="7">
    <location>
        <begin position="263"/>
        <end position="282"/>
    </location>
</feature>
<evidence type="ECO:0000256" key="3">
    <source>
        <dbReference type="ARBA" id="ARBA00022475"/>
    </source>
</evidence>
<dbReference type="OrthoDB" id="9805682at2"/>
<comment type="caution">
    <text evidence="9">The sequence shown here is derived from an EMBL/GenBank/DDBJ whole genome shotgun (WGS) entry which is preliminary data.</text>
</comment>
<comment type="subcellular location">
    <subcellularLocation>
        <location evidence="1">Cell membrane</location>
        <topology evidence="1">Multi-pass membrane protein</topology>
    </subcellularLocation>
</comment>
<evidence type="ECO:0000259" key="8">
    <source>
        <dbReference type="Pfam" id="PF00482"/>
    </source>
</evidence>
<dbReference type="EMBL" id="MQWB01000001">
    <property type="protein sequence ID" value="OZC01645.1"/>
    <property type="molecule type" value="Genomic_DNA"/>
</dbReference>
<dbReference type="Proteomes" id="UP000216446">
    <property type="component" value="Unassembled WGS sequence"/>
</dbReference>